<evidence type="ECO:0000313" key="3">
    <source>
        <dbReference type="Proteomes" id="UP000252731"/>
    </source>
</evidence>
<comment type="caution">
    <text evidence="2">The sequence shown here is derived from an EMBL/GenBank/DDBJ whole genome shotgun (WGS) entry which is preliminary data.</text>
</comment>
<keyword evidence="3" id="KW-1185">Reference proteome</keyword>
<name>A0A366JMQ6_CYTFI</name>
<organism evidence="2 3">
    <name type="scientific">Cytobacillus firmus</name>
    <name type="common">Bacillus firmus</name>
    <dbReference type="NCBI Taxonomy" id="1399"/>
    <lineage>
        <taxon>Bacteria</taxon>
        <taxon>Bacillati</taxon>
        <taxon>Bacillota</taxon>
        <taxon>Bacilli</taxon>
        <taxon>Bacillales</taxon>
        <taxon>Bacillaceae</taxon>
        <taxon>Cytobacillus</taxon>
    </lineage>
</organism>
<evidence type="ECO:0000313" key="2">
    <source>
        <dbReference type="EMBL" id="RBP89157.1"/>
    </source>
</evidence>
<keyword evidence="1" id="KW-1133">Transmembrane helix</keyword>
<feature type="transmembrane region" description="Helical" evidence="1">
    <location>
        <begin position="12"/>
        <end position="29"/>
    </location>
</feature>
<feature type="transmembrane region" description="Helical" evidence="1">
    <location>
        <begin position="35"/>
        <end position="54"/>
    </location>
</feature>
<dbReference type="RefSeq" id="WP_113884707.1">
    <property type="nucleotide sequence ID" value="NZ_QNSF01000012.1"/>
</dbReference>
<protein>
    <recommendedName>
        <fullName evidence="4">DUF3953 domain-containing protein</fullName>
    </recommendedName>
</protein>
<proteinExistence type="predicted"/>
<sequence length="86" mass="9706">MSESIIIAEKRASIVQKITLFGIILLIIPSALNPMYMNLVFLLLGINFIFKGFVHRAKENRKDYYFFLFGGLCIILVGILNAIGIL</sequence>
<evidence type="ECO:0000256" key="1">
    <source>
        <dbReference type="SAM" id="Phobius"/>
    </source>
</evidence>
<dbReference type="EMBL" id="QNSF01000012">
    <property type="protein sequence ID" value="RBP89157.1"/>
    <property type="molecule type" value="Genomic_DNA"/>
</dbReference>
<accession>A0A366JMQ6</accession>
<dbReference type="AlphaFoldDB" id="A0A366JMQ6"/>
<reference evidence="2 3" key="1">
    <citation type="submission" date="2018-06" db="EMBL/GenBank/DDBJ databases">
        <title>Freshwater and sediment microbial communities from various areas in North America, analyzing microbe dynamics in response to fracking.</title>
        <authorList>
            <person name="Lamendella R."/>
        </authorList>
    </citation>
    <scope>NUCLEOTIDE SEQUENCE [LARGE SCALE GENOMIC DNA]</scope>
    <source>
        <strain evidence="2 3">14_TX</strain>
    </source>
</reference>
<feature type="transmembrane region" description="Helical" evidence="1">
    <location>
        <begin position="66"/>
        <end position="85"/>
    </location>
</feature>
<dbReference type="Proteomes" id="UP000252731">
    <property type="component" value="Unassembled WGS sequence"/>
</dbReference>
<evidence type="ECO:0008006" key="4">
    <source>
        <dbReference type="Google" id="ProtNLM"/>
    </source>
</evidence>
<keyword evidence="1" id="KW-0812">Transmembrane</keyword>
<keyword evidence="1" id="KW-0472">Membrane</keyword>
<gene>
    <name evidence="2" type="ORF">DFO70_112194</name>
</gene>